<dbReference type="PROSITE" id="PS01122">
    <property type="entry name" value="CASPASE_CYS"/>
    <property type="match status" value="1"/>
</dbReference>
<keyword evidence="7" id="KW-1185">Reference proteome</keyword>
<feature type="domain" description="Caspase family p20" evidence="5">
    <location>
        <begin position="433"/>
        <end position="553"/>
    </location>
</feature>
<dbReference type="Pfam" id="PF00656">
    <property type="entry name" value="Peptidase_C14"/>
    <property type="match status" value="1"/>
</dbReference>
<dbReference type="InterPro" id="IPR033139">
    <property type="entry name" value="Caspase_cys_AS"/>
</dbReference>
<name>A0A8J2RKK4_9CRUS</name>
<dbReference type="GO" id="GO:1990604">
    <property type="term" value="C:IRE1-TRAF2-ASK1 complex"/>
    <property type="evidence" value="ECO:0007669"/>
    <property type="project" value="TreeGrafter"/>
</dbReference>
<dbReference type="GO" id="GO:0004674">
    <property type="term" value="F:protein serine/threonine kinase activity"/>
    <property type="evidence" value="ECO:0007669"/>
    <property type="project" value="InterPro"/>
</dbReference>
<comment type="caution">
    <text evidence="6">The sequence shown here is derived from an EMBL/GenBank/DDBJ whole genome shotgun (WGS) entry which is preliminary data.</text>
</comment>
<feature type="domain" description="Protein kinase" evidence="3">
    <location>
        <begin position="122"/>
        <end position="416"/>
    </location>
</feature>
<proteinExistence type="inferred from homology"/>
<evidence type="ECO:0000313" key="6">
    <source>
        <dbReference type="EMBL" id="CAH0103243.1"/>
    </source>
</evidence>
<dbReference type="GO" id="GO:0005524">
    <property type="term" value="F:ATP binding"/>
    <property type="evidence" value="ECO:0007669"/>
    <property type="project" value="InterPro"/>
</dbReference>
<dbReference type="SMART" id="SM00115">
    <property type="entry name" value="CASc"/>
    <property type="match status" value="1"/>
</dbReference>
<dbReference type="OrthoDB" id="6347573at2759"/>
<dbReference type="InterPro" id="IPR015917">
    <property type="entry name" value="Pept_C14A"/>
</dbReference>
<dbReference type="InterPro" id="IPR002138">
    <property type="entry name" value="Pept_C14_p10"/>
</dbReference>
<accession>A0A8J2RKK4</accession>
<dbReference type="InterPro" id="IPR011009">
    <property type="entry name" value="Kinase-like_dom_sf"/>
</dbReference>
<dbReference type="InterPro" id="IPR011600">
    <property type="entry name" value="Pept_C14_caspase"/>
</dbReference>
<protein>
    <submittedName>
        <fullName evidence="6">Uncharacterized protein</fullName>
    </submittedName>
</protein>
<dbReference type="PROSITE" id="PS50011">
    <property type="entry name" value="PROTEIN_KINASE_DOM"/>
    <property type="match status" value="1"/>
</dbReference>
<evidence type="ECO:0000256" key="1">
    <source>
        <dbReference type="ARBA" id="ARBA00010134"/>
    </source>
</evidence>
<dbReference type="PROSITE" id="PS50208">
    <property type="entry name" value="CASPASE_P20"/>
    <property type="match status" value="1"/>
</dbReference>
<dbReference type="EMBL" id="CAKKLH010000105">
    <property type="protein sequence ID" value="CAH0103243.1"/>
    <property type="molecule type" value="Genomic_DNA"/>
</dbReference>
<gene>
    <name evidence="6" type="ORF">DGAL_LOCUS5778</name>
</gene>
<dbReference type="SUPFAM" id="SSF56112">
    <property type="entry name" value="Protein kinase-like (PK-like)"/>
    <property type="match status" value="1"/>
</dbReference>
<dbReference type="GO" id="GO:0004521">
    <property type="term" value="F:RNA endonuclease activity"/>
    <property type="evidence" value="ECO:0007669"/>
    <property type="project" value="InterPro"/>
</dbReference>
<dbReference type="PANTHER" id="PTHR13954">
    <property type="entry name" value="IRE1-RELATED"/>
    <property type="match status" value="1"/>
</dbReference>
<comment type="similarity">
    <text evidence="1 2">Belongs to the peptidase C14A family.</text>
</comment>
<dbReference type="InterPro" id="IPR029030">
    <property type="entry name" value="Caspase-like_dom_sf"/>
</dbReference>
<dbReference type="PROSITE" id="PS50207">
    <property type="entry name" value="CASPASE_P10"/>
    <property type="match status" value="1"/>
</dbReference>
<dbReference type="Gene3D" id="1.10.510.10">
    <property type="entry name" value="Transferase(Phosphotransferase) domain 1"/>
    <property type="match status" value="1"/>
</dbReference>
<reference evidence="6" key="1">
    <citation type="submission" date="2021-11" db="EMBL/GenBank/DDBJ databases">
        <authorList>
            <person name="Schell T."/>
        </authorList>
    </citation>
    <scope>NUCLEOTIDE SEQUENCE</scope>
    <source>
        <strain evidence="6">M5</strain>
    </source>
</reference>
<dbReference type="GO" id="GO:0070059">
    <property type="term" value="P:intrinsic apoptotic signaling pathway in response to endoplasmic reticulum stress"/>
    <property type="evidence" value="ECO:0007669"/>
    <property type="project" value="TreeGrafter"/>
</dbReference>
<evidence type="ECO:0000259" key="4">
    <source>
        <dbReference type="PROSITE" id="PS50207"/>
    </source>
</evidence>
<dbReference type="Proteomes" id="UP000789390">
    <property type="component" value="Unassembled WGS sequence"/>
</dbReference>
<organism evidence="6 7">
    <name type="scientific">Daphnia galeata</name>
    <dbReference type="NCBI Taxonomy" id="27404"/>
    <lineage>
        <taxon>Eukaryota</taxon>
        <taxon>Metazoa</taxon>
        <taxon>Ecdysozoa</taxon>
        <taxon>Arthropoda</taxon>
        <taxon>Crustacea</taxon>
        <taxon>Branchiopoda</taxon>
        <taxon>Diplostraca</taxon>
        <taxon>Cladocera</taxon>
        <taxon>Anomopoda</taxon>
        <taxon>Daphniidae</taxon>
        <taxon>Daphnia</taxon>
    </lineage>
</organism>
<evidence type="ECO:0000259" key="5">
    <source>
        <dbReference type="PROSITE" id="PS50208"/>
    </source>
</evidence>
<dbReference type="PRINTS" id="PR00376">
    <property type="entry name" value="IL1BCENZYME"/>
</dbReference>
<dbReference type="GO" id="GO:0006508">
    <property type="term" value="P:proteolysis"/>
    <property type="evidence" value="ECO:0007669"/>
    <property type="project" value="InterPro"/>
</dbReference>
<evidence type="ECO:0000313" key="7">
    <source>
        <dbReference type="Proteomes" id="UP000789390"/>
    </source>
</evidence>
<dbReference type="SUPFAM" id="SSF52129">
    <property type="entry name" value="Caspase-like"/>
    <property type="match status" value="1"/>
</dbReference>
<dbReference type="InterPro" id="IPR001309">
    <property type="entry name" value="Pept_C14_p20"/>
</dbReference>
<dbReference type="GO" id="GO:0036498">
    <property type="term" value="P:IRE1-mediated unfolded protein response"/>
    <property type="evidence" value="ECO:0007669"/>
    <property type="project" value="TreeGrafter"/>
</dbReference>
<dbReference type="Pfam" id="PF00069">
    <property type="entry name" value="Pkinase"/>
    <property type="match status" value="1"/>
</dbReference>
<evidence type="ECO:0000256" key="2">
    <source>
        <dbReference type="RuleBase" id="RU003971"/>
    </source>
</evidence>
<dbReference type="PANTHER" id="PTHR13954:SF6">
    <property type="entry name" value="NON-SPECIFIC SERINE_THREONINE PROTEIN KINASE"/>
    <property type="match status" value="1"/>
</dbReference>
<feature type="domain" description="Caspase family p10" evidence="4">
    <location>
        <begin position="604"/>
        <end position="645"/>
    </location>
</feature>
<dbReference type="AlphaFoldDB" id="A0A8J2RKK4"/>
<dbReference type="GO" id="GO:0051082">
    <property type="term" value="F:unfolded protein binding"/>
    <property type="evidence" value="ECO:0007669"/>
    <property type="project" value="TreeGrafter"/>
</dbReference>
<sequence>MALSLLVDVNASSPTGSTLGWVELIDSGNSTKQLENSGDCAGDCVSKTDEALTVEQNKTPCREIRITLKSPDEIIYRQLWQASQKHPVLNVVELKVLPNEIASKTGRAWVRRGGKLSYDCKWSQEKGVGKCEPKTPLNFPQQSINKRRIFHGYHEYDIHVAIEKMEMRSDLMTEIEREFRILRELDIHENFIRYFSYETDEKNDFVYIATELCLCSVADLFQHNSEDDKIRAAEILSSLSTKGILFQATRGLDYLHQNHFVHRNVKPSSFLIKEIQSCNSSNRFAIKITDFRLSRQLDSGKDLSGTVASEGWEAPESRREKQPLHQSLDVFILGCFYHYVLTGTDDVNPSPIHPFGAGEFMRHLNIPNSKYDVYKNEWIPKGINNNPKAIALVKRMVQFNEQDRPTLTQILEDPYFQPPTREYYPIYTYDIPGLCVIFNQESFTKLTQRTGTTRDWRRLKFTFENLGFEVVIHHNLMSFDIRGEIKKIAAQNFSKYGCLVVCLLSHGIENAIAGADSIYVNVNKLKYKFSYNNCPSLYGKPKIFLVQACQGDLEQNQKNIVPLTLLSADKSAGENKESTVQLSTSSAAVKYVTNCFNSLNKDSTPNRNPPIMDFITIKSTIPGFVSMRNALTGTYFIQALCQRLEAEYLTHGEASLEVNKDQKRDLEEILRGEDGVQSIMNSNIQNREYRQTVSWETYLSKYVVFRSINQNNTLKYEEALDIADEGSDNNFLNEKYPFFVTNGQQQQ</sequence>
<dbReference type="Gene3D" id="3.30.200.20">
    <property type="entry name" value="Phosphorylase Kinase, domain 1"/>
    <property type="match status" value="1"/>
</dbReference>
<dbReference type="GO" id="GO:0004197">
    <property type="term" value="F:cysteine-type endopeptidase activity"/>
    <property type="evidence" value="ECO:0007669"/>
    <property type="project" value="InterPro"/>
</dbReference>
<dbReference type="InterPro" id="IPR045133">
    <property type="entry name" value="IRE1/2-like"/>
</dbReference>
<dbReference type="Gene3D" id="3.40.50.1460">
    <property type="match status" value="1"/>
</dbReference>
<dbReference type="InterPro" id="IPR000719">
    <property type="entry name" value="Prot_kinase_dom"/>
</dbReference>
<evidence type="ECO:0000259" key="3">
    <source>
        <dbReference type="PROSITE" id="PS50011"/>
    </source>
</evidence>